<evidence type="ECO:0000256" key="6">
    <source>
        <dbReference type="ARBA" id="ARBA00022771"/>
    </source>
</evidence>
<dbReference type="PANTHER" id="PTHR21502:SF8">
    <property type="entry name" value="CILIUM ASSEMBLY PROTEIN DZIP1L"/>
    <property type="match status" value="1"/>
</dbReference>
<evidence type="ECO:0000256" key="13">
    <source>
        <dbReference type="SAM" id="MobiDB-lite"/>
    </source>
</evidence>
<dbReference type="InterPro" id="IPR032714">
    <property type="entry name" value="DZIP1_N"/>
</dbReference>
<dbReference type="CTD" id="199221"/>
<keyword evidence="8 12" id="KW-0175">Coiled coil</keyword>
<feature type="region of interest" description="Disordered" evidence="13">
    <location>
        <begin position="228"/>
        <end position="247"/>
    </location>
</feature>
<dbReference type="GeneID" id="103109761"/>
<evidence type="ECO:0000256" key="1">
    <source>
        <dbReference type="ARBA" id="ARBA00004114"/>
    </source>
</evidence>
<sequence>MQPFFPIAQDLTSPLFGTSPFLPFKFQLRREPVDWRRLHAVDVSRVVREVDVATLQEHVAAVTFCNLDREVCAHCGQPVDPGLLKVLRLAQLSIQYLLHCQDCLSTSTAQLQAQLQASLAQQEQTQQELRRQAAELQAVREESRRRRRSLSMLQQLLQTGTPSSHTCTLCQKAFLNSTYLWKHIQRRHLYSSEKGKEQEQPMQKVIEELQEKLKTTQDELEAQRREAERHLQHQEAEIAHQKDTETEKKIAEWRAKEGAELYEELEKLKHLFWSELQKIASDQSALTGKVQALQNRSMKESNLGSPEDDDSEEQLRLDEQLQTLKEKVGIQNKEWKNRMKQLQADHEAEKMKLQKENKWLREQKQSAVQSQQKINSLHLQIQEQAKIISSQEQKILALSPKGMEGDGGNRKVVDLKEESSEEELEDSRPEQQKILEMQRQKHILMQQLRTVMEEELLVKLENLGIPRDVGGISPSTFSHLESHLKALREQKAAKNPELKTLREQLIKKITRRVKEMKENEAGVVKTKLNPLVTEELEPKDRILSKTLPPKLTESPRTCHQSHGSHGPGMALVPIPTPRSRTYGHSSAPALSESGLRDNTPPFSSEEDPVDFLQSLSLQSPRHPSWKSPRLSSDYRSDSENSDLSAQNDRPGRQASTGTRLHSVPPHHDKDVSFPVAKPDGHPIFVKPKSLKPPRAATLRKFAQLSDESDSDISLEDLLEDQLKGKKPSTYSEFPGKFGAEL</sequence>
<feature type="compositionally biased region" description="Polar residues" evidence="13">
    <location>
        <begin position="554"/>
        <end position="563"/>
    </location>
</feature>
<reference evidence="16" key="2">
    <citation type="submission" date="2025-08" db="UniProtKB">
        <authorList>
            <consortium name="RefSeq"/>
        </authorList>
    </citation>
    <scope>IDENTIFICATION</scope>
</reference>
<keyword evidence="9" id="KW-0206">Cytoskeleton</keyword>
<feature type="region of interest" description="Disordered" evidence="13">
    <location>
        <begin position="539"/>
        <end position="669"/>
    </location>
</feature>
<reference evidence="15" key="1">
    <citation type="submission" date="2025-05" db="UniProtKB">
        <authorList>
            <consortium name="RefSeq"/>
        </authorList>
    </citation>
    <scope>NUCLEOTIDE SEQUENCE [LARGE SCALE GENOMIC DNA]</scope>
</reference>
<evidence type="ECO:0000256" key="8">
    <source>
        <dbReference type="ARBA" id="ARBA00023054"/>
    </source>
</evidence>
<feature type="compositionally biased region" description="Polar residues" evidence="13">
    <location>
        <begin position="641"/>
        <end position="659"/>
    </location>
</feature>
<accession>A0A1S3W5Z8</accession>
<keyword evidence="15" id="KW-1185">Reference proteome</keyword>
<evidence type="ECO:0000256" key="4">
    <source>
        <dbReference type="ARBA" id="ARBA00022490"/>
    </source>
</evidence>
<evidence type="ECO:0000313" key="16">
    <source>
        <dbReference type="RefSeq" id="XP_016041790.1"/>
    </source>
</evidence>
<keyword evidence="6 11" id="KW-0863">Zinc-finger</keyword>
<evidence type="ECO:0000313" key="15">
    <source>
        <dbReference type="Proteomes" id="UP001652624"/>
    </source>
</evidence>
<dbReference type="PROSITE" id="PS50157">
    <property type="entry name" value="ZINC_FINGER_C2H2_2"/>
    <property type="match status" value="1"/>
</dbReference>
<evidence type="ECO:0000256" key="7">
    <source>
        <dbReference type="ARBA" id="ARBA00022833"/>
    </source>
</evidence>
<feature type="coiled-coil region" evidence="12">
    <location>
        <begin position="108"/>
        <end position="146"/>
    </location>
</feature>
<keyword evidence="5" id="KW-0479">Metal-binding</keyword>
<name>A0A1S3W5Z8_ERIEU</name>
<evidence type="ECO:0000256" key="9">
    <source>
        <dbReference type="ARBA" id="ARBA00023212"/>
    </source>
</evidence>
<comment type="similarity">
    <text evidence="3">Belongs to the DZIP C2H2-type zinc-finger protein family.</text>
</comment>
<comment type="subcellular location">
    <subcellularLocation>
        <location evidence="2">Cytoplasm</location>
        <location evidence="2">Cytoskeleton</location>
        <location evidence="2">Cilium basal body</location>
    </subcellularLocation>
    <subcellularLocation>
        <location evidence="1">Cytoplasm</location>
        <location evidence="1">Cytoskeleton</location>
        <location evidence="1">Microtubule organizing center</location>
        <location evidence="1">Centrosome</location>
        <location evidence="1">Centriole</location>
    </subcellularLocation>
</comment>
<dbReference type="GO" id="GO:0008270">
    <property type="term" value="F:zinc ion binding"/>
    <property type="evidence" value="ECO:0007669"/>
    <property type="project" value="UniProtKB-KW"/>
</dbReference>
<dbReference type="AlphaFoldDB" id="A0A1S3W5Z8"/>
<evidence type="ECO:0000256" key="12">
    <source>
        <dbReference type="SAM" id="Coils"/>
    </source>
</evidence>
<evidence type="ECO:0000256" key="5">
    <source>
        <dbReference type="ARBA" id="ARBA00022723"/>
    </source>
</evidence>
<keyword evidence="7" id="KW-0862">Zinc</keyword>
<keyword evidence="10" id="KW-0966">Cell projection</keyword>
<evidence type="ECO:0000256" key="2">
    <source>
        <dbReference type="ARBA" id="ARBA00004120"/>
    </source>
</evidence>
<evidence type="ECO:0000259" key="14">
    <source>
        <dbReference type="PROSITE" id="PS50157"/>
    </source>
</evidence>
<feature type="coiled-coil region" evidence="12">
    <location>
        <begin position="325"/>
        <end position="363"/>
    </location>
</feature>
<dbReference type="GO" id="GO:0060271">
    <property type="term" value="P:cilium assembly"/>
    <property type="evidence" value="ECO:0007669"/>
    <property type="project" value="TreeGrafter"/>
</dbReference>
<dbReference type="GO" id="GO:0005814">
    <property type="term" value="C:centriole"/>
    <property type="evidence" value="ECO:0007669"/>
    <property type="project" value="UniProtKB-SubCell"/>
</dbReference>
<dbReference type="GO" id="GO:0036064">
    <property type="term" value="C:ciliary basal body"/>
    <property type="evidence" value="ECO:0007669"/>
    <property type="project" value="TreeGrafter"/>
</dbReference>
<evidence type="ECO:0000256" key="10">
    <source>
        <dbReference type="ARBA" id="ARBA00023273"/>
    </source>
</evidence>
<dbReference type="RefSeq" id="XP_016041790.1">
    <property type="nucleotide sequence ID" value="XM_016186304.2"/>
</dbReference>
<dbReference type="Proteomes" id="UP001652624">
    <property type="component" value="Chromosome 1"/>
</dbReference>
<dbReference type="InParanoid" id="A0A1S3W5Z8"/>
<dbReference type="InterPro" id="IPR058883">
    <property type="entry name" value="DZIP1_dom"/>
</dbReference>
<evidence type="ECO:0000256" key="11">
    <source>
        <dbReference type="PROSITE-ProRule" id="PRU00042"/>
    </source>
</evidence>
<dbReference type="InterPro" id="IPR051241">
    <property type="entry name" value="DZIP_RILPL"/>
</dbReference>
<dbReference type="Pfam" id="PF13815">
    <property type="entry name" value="Dzip-like_N"/>
    <property type="match status" value="1"/>
</dbReference>
<dbReference type="PROSITE" id="PS00028">
    <property type="entry name" value="ZINC_FINGER_C2H2_1"/>
    <property type="match status" value="1"/>
</dbReference>
<dbReference type="PANTHER" id="PTHR21502">
    <property type="entry name" value="ZINC FINGER PROTEIN DZIP1"/>
    <property type="match status" value="1"/>
</dbReference>
<dbReference type="OrthoDB" id="9666148at2759"/>
<organism evidence="15 16">
    <name type="scientific">Erinaceus europaeus</name>
    <name type="common">Western European hedgehog</name>
    <dbReference type="NCBI Taxonomy" id="9365"/>
    <lineage>
        <taxon>Eukaryota</taxon>
        <taxon>Metazoa</taxon>
        <taxon>Chordata</taxon>
        <taxon>Craniata</taxon>
        <taxon>Vertebrata</taxon>
        <taxon>Euteleostomi</taxon>
        <taxon>Mammalia</taxon>
        <taxon>Eutheria</taxon>
        <taxon>Laurasiatheria</taxon>
        <taxon>Eulipotyphla</taxon>
        <taxon>Erinaceidae</taxon>
        <taxon>Erinaceinae</taxon>
        <taxon>Erinaceus</taxon>
    </lineage>
</organism>
<protein>
    <submittedName>
        <fullName evidence="16">Cilium assembly protein DZIP1L</fullName>
    </submittedName>
</protein>
<feature type="domain" description="C2H2-type" evidence="14">
    <location>
        <begin position="165"/>
        <end position="195"/>
    </location>
</feature>
<dbReference type="InterPro" id="IPR013087">
    <property type="entry name" value="Znf_C2H2_type"/>
</dbReference>
<dbReference type="GO" id="GO:0005737">
    <property type="term" value="C:cytoplasm"/>
    <property type="evidence" value="ECO:0007669"/>
    <property type="project" value="TreeGrafter"/>
</dbReference>
<proteinExistence type="inferred from homology"/>
<gene>
    <name evidence="16" type="primary">DZIP1L</name>
</gene>
<evidence type="ECO:0000256" key="3">
    <source>
        <dbReference type="ARBA" id="ARBA00009131"/>
    </source>
</evidence>
<keyword evidence="4" id="KW-0963">Cytoplasm</keyword>
<dbReference type="Pfam" id="PF25977">
    <property type="entry name" value="DZIP1"/>
    <property type="match status" value="1"/>
</dbReference>